<reference evidence="2" key="1">
    <citation type="journal article" date="2019" name="Int. J. Syst. Evol. Microbiol.">
        <title>The Global Catalogue of Microorganisms (GCM) 10K type strain sequencing project: providing services to taxonomists for standard genome sequencing and annotation.</title>
        <authorList>
            <consortium name="The Broad Institute Genomics Platform"/>
            <consortium name="The Broad Institute Genome Sequencing Center for Infectious Disease"/>
            <person name="Wu L."/>
            <person name="Ma J."/>
        </authorList>
    </citation>
    <scope>NUCLEOTIDE SEQUENCE [LARGE SCALE GENOMIC DNA]</scope>
    <source>
        <strain evidence="2">JCM 19134</strain>
    </source>
</reference>
<dbReference type="EMBL" id="BAABLX010000004">
    <property type="protein sequence ID" value="GAA4931934.1"/>
    <property type="molecule type" value="Genomic_DNA"/>
</dbReference>
<organism evidence="1 2">
    <name type="scientific">Halioxenophilus aromaticivorans</name>
    <dbReference type="NCBI Taxonomy" id="1306992"/>
    <lineage>
        <taxon>Bacteria</taxon>
        <taxon>Pseudomonadati</taxon>
        <taxon>Pseudomonadota</taxon>
        <taxon>Gammaproteobacteria</taxon>
        <taxon>Alteromonadales</taxon>
        <taxon>Alteromonadaceae</taxon>
        <taxon>Halioxenophilus</taxon>
    </lineage>
</organism>
<evidence type="ECO:0000313" key="2">
    <source>
        <dbReference type="Proteomes" id="UP001409585"/>
    </source>
</evidence>
<keyword evidence="2" id="KW-1185">Reference proteome</keyword>
<comment type="caution">
    <text evidence="1">The sequence shown here is derived from an EMBL/GenBank/DDBJ whole genome shotgun (WGS) entry which is preliminary data.</text>
</comment>
<sequence>MMSESAEAMALNPLVARLINFEQDKILGSVTVVIVRAWAYFCQMNGAPKINFLFKRVFFVKESDATGFYRVEVAEGDCRRCNKNVALECLAS</sequence>
<evidence type="ECO:0000313" key="1">
    <source>
        <dbReference type="EMBL" id="GAA4931934.1"/>
    </source>
</evidence>
<dbReference type="AlphaFoldDB" id="A0AAV3TZ16"/>
<name>A0AAV3TZ16_9ALTE</name>
<protein>
    <submittedName>
        <fullName evidence="1">Uncharacterized protein</fullName>
    </submittedName>
</protein>
<gene>
    <name evidence="1" type="ORF">GCM10025791_05340</name>
</gene>
<dbReference type="Proteomes" id="UP001409585">
    <property type="component" value="Unassembled WGS sequence"/>
</dbReference>
<accession>A0AAV3TZ16</accession>
<dbReference type="RefSeq" id="WP_345416638.1">
    <property type="nucleotide sequence ID" value="NZ_AP031496.1"/>
</dbReference>
<proteinExistence type="predicted"/>